<keyword evidence="3" id="KW-1185">Reference proteome</keyword>
<dbReference type="Proteomes" id="UP001597467">
    <property type="component" value="Unassembled WGS sequence"/>
</dbReference>
<evidence type="ECO:0000256" key="1">
    <source>
        <dbReference type="SAM" id="Phobius"/>
    </source>
</evidence>
<protein>
    <submittedName>
        <fullName evidence="2">CCC motif membrane protein</fullName>
    </submittedName>
</protein>
<accession>A0ABW5K2J7</accession>
<dbReference type="PROSITE" id="PS51257">
    <property type="entry name" value="PROKAR_LIPOPROTEIN"/>
    <property type="match status" value="1"/>
</dbReference>
<feature type="transmembrane region" description="Helical" evidence="1">
    <location>
        <begin position="12"/>
        <end position="45"/>
    </location>
</feature>
<dbReference type="RefSeq" id="WP_379904703.1">
    <property type="nucleotide sequence ID" value="NZ_JBHULM010000011.1"/>
</dbReference>
<evidence type="ECO:0000313" key="3">
    <source>
        <dbReference type="Proteomes" id="UP001597467"/>
    </source>
</evidence>
<keyword evidence="1" id="KW-1133">Transmembrane helix</keyword>
<gene>
    <name evidence="2" type="ORF">ACFSSB_12420</name>
</gene>
<keyword evidence="1" id="KW-0812">Transmembrane</keyword>
<proteinExistence type="predicted"/>
<organism evidence="2 3">
    <name type="scientific">Lacinutrix gracilariae</name>
    <dbReference type="NCBI Taxonomy" id="1747198"/>
    <lineage>
        <taxon>Bacteria</taxon>
        <taxon>Pseudomonadati</taxon>
        <taxon>Bacteroidota</taxon>
        <taxon>Flavobacteriia</taxon>
        <taxon>Flavobacteriales</taxon>
        <taxon>Flavobacteriaceae</taxon>
        <taxon>Lacinutrix</taxon>
    </lineage>
</organism>
<keyword evidence="1" id="KW-0472">Membrane</keyword>
<sequence length="158" mass="17801">MNQNRLPADSSAMTLGIIAIVILFLGCCCGLFSIVSVVLSIIGLVSANKSLRLFSENTEVYSSLSYTNVKNAKVLNIIALVLSAMVTLLYLAYFMIYGVLLTTILMDAYEENGNDSYYEWENDSLYYEEDDMFEIESDSIIIDSISIRKYKEIVNTQY</sequence>
<dbReference type="EMBL" id="JBHULM010000011">
    <property type="protein sequence ID" value="MFD2543128.1"/>
    <property type="molecule type" value="Genomic_DNA"/>
</dbReference>
<dbReference type="NCBIfam" id="NF040945">
    <property type="entry name" value="CCC_membrane"/>
    <property type="match status" value="1"/>
</dbReference>
<evidence type="ECO:0000313" key="2">
    <source>
        <dbReference type="EMBL" id="MFD2543128.1"/>
    </source>
</evidence>
<reference evidence="3" key="1">
    <citation type="journal article" date="2019" name="Int. J. Syst. Evol. Microbiol.">
        <title>The Global Catalogue of Microorganisms (GCM) 10K type strain sequencing project: providing services to taxonomists for standard genome sequencing and annotation.</title>
        <authorList>
            <consortium name="The Broad Institute Genomics Platform"/>
            <consortium name="The Broad Institute Genome Sequencing Center for Infectious Disease"/>
            <person name="Wu L."/>
            <person name="Ma J."/>
        </authorList>
    </citation>
    <scope>NUCLEOTIDE SEQUENCE [LARGE SCALE GENOMIC DNA]</scope>
    <source>
        <strain evidence="3">KCTC 42808</strain>
    </source>
</reference>
<name>A0ABW5K2J7_9FLAO</name>
<comment type="caution">
    <text evidence="2">The sequence shown here is derived from an EMBL/GenBank/DDBJ whole genome shotgun (WGS) entry which is preliminary data.</text>
</comment>
<feature type="transmembrane region" description="Helical" evidence="1">
    <location>
        <begin position="74"/>
        <end position="96"/>
    </location>
</feature>